<evidence type="ECO:0000256" key="4">
    <source>
        <dbReference type="ARBA" id="ARBA00023027"/>
    </source>
</evidence>
<dbReference type="InterPro" id="IPR036291">
    <property type="entry name" value="NAD(P)-bd_dom_sf"/>
</dbReference>
<feature type="domain" description="Glycosyl hydrolase 109 C-terminal" evidence="7">
    <location>
        <begin position="208"/>
        <end position="360"/>
    </location>
</feature>
<protein>
    <submittedName>
        <fullName evidence="8">Gfo/Idh/MocA family protein</fullName>
    </submittedName>
</protein>
<dbReference type="Gene3D" id="3.30.360.10">
    <property type="entry name" value="Dihydrodipicolinate Reductase, domain 2"/>
    <property type="match status" value="1"/>
</dbReference>
<keyword evidence="5" id="KW-0326">Glycosidase</keyword>
<proteinExistence type="inferred from homology"/>
<dbReference type="InterPro" id="IPR000683">
    <property type="entry name" value="Gfo/Idh/MocA-like_OxRdtase_N"/>
</dbReference>
<accession>A0ABW5D706</accession>
<evidence type="ECO:0000313" key="8">
    <source>
        <dbReference type="EMBL" id="MFD2255366.1"/>
    </source>
</evidence>
<evidence type="ECO:0000256" key="3">
    <source>
        <dbReference type="ARBA" id="ARBA00022801"/>
    </source>
</evidence>
<evidence type="ECO:0000256" key="2">
    <source>
        <dbReference type="ARBA" id="ARBA00009329"/>
    </source>
</evidence>
<feature type="domain" description="Gfo/Idh/MocA-like oxidoreductase N-terminal" evidence="6">
    <location>
        <begin position="68"/>
        <end position="197"/>
    </location>
</feature>
<keyword evidence="9" id="KW-1185">Reference proteome</keyword>
<dbReference type="PROSITE" id="PS51318">
    <property type="entry name" value="TAT"/>
    <property type="match status" value="1"/>
</dbReference>
<evidence type="ECO:0000256" key="5">
    <source>
        <dbReference type="ARBA" id="ARBA00023295"/>
    </source>
</evidence>
<gene>
    <name evidence="8" type="ORF">ACFSSA_01640</name>
</gene>
<keyword evidence="4" id="KW-0520">NAD</keyword>
<comment type="similarity">
    <text evidence="2">Belongs to the Gfo/Idh/MocA family. Glycosyl hydrolase 109 subfamily.</text>
</comment>
<dbReference type="SUPFAM" id="SSF51735">
    <property type="entry name" value="NAD(P)-binding Rossmann-fold domains"/>
    <property type="match status" value="1"/>
</dbReference>
<dbReference type="InterPro" id="IPR050463">
    <property type="entry name" value="Gfo/Idh/MocA_oxidrdct_glycsds"/>
</dbReference>
<evidence type="ECO:0000313" key="9">
    <source>
        <dbReference type="Proteomes" id="UP001597375"/>
    </source>
</evidence>
<dbReference type="RefSeq" id="WP_386818025.1">
    <property type="nucleotide sequence ID" value="NZ_JBHUIT010000002.1"/>
</dbReference>
<evidence type="ECO:0000259" key="7">
    <source>
        <dbReference type="Pfam" id="PF21252"/>
    </source>
</evidence>
<keyword evidence="3" id="KW-0378">Hydrolase</keyword>
<dbReference type="PANTHER" id="PTHR43818">
    <property type="entry name" value="BCDNA.GH03377"/>
    <property type="match status" value="1"/>
</dbReference>
<dbReference type="InterPro" id="IPR049303">
    <property type="entry name" value="Glyco_hydro_109_C"/>
</dbReference>
<evidence type="ECO:0000256" key="1">
    <source>
        <dbReference type="ARBA" id="ARBA00001911"/>
    </source>
</evidence>
<name>A0ABW5D706_9BACT</name>
<comment type="caution">
    <text evidence="8">The sequence shown here is derived from an EMBL/GenBank/DDBJ whole genome shotgun (WGS) entry which is preliminary data.</text>
</comment>
<dbReference type="InterPro" id="IPR006311">
    <property type="entry name" value="TAT_signal"/>
</dbReference>
<reference evidence="9" key="1">
    <citation type="journal article" date="2019" name="Int. J. Syst. Evol. Microbiol.">
        <title>The Global Catalogue of Microorganisms (GCM) 10K type strain sequencing project: providing services to taxonomists for standard genome sequencing and annotation.</title>
        <authorList>
            <consortium name="The Broad Institute Genomics Platform"/>
            <consortium name="The Broad Institute Genome Sequencing Center for Infectious Disease"/>
            <person name="Wu L."/>
            <person name="Ma J."/>
        </authorList>
    </citation>
    <scope>NUCLEOTIDE SEQUENCE [LARGE SCALE GENOMIC DNA]</scope>
    <source>
        <strain evidence="9">CGMCC 4.7106</strain>
    </source>
</reference>
<dbReference type="PANTHER" id="PTHR43818:SF1">
    <property type="entry name" value="GLYCOSYL HYDROLASE FAMILY 109 PROTEIN"/>
    <property type="match status" value="1"/>
</dbReference>
<sequence>MSDSDHPTPAEAQNNNRRKFIKTLGGLGIGAGTLSALSQSIANDTEVPSRIAGARYMGDFVAARLETIKVAIIGLGSRGKGHCNHLSLIDGTEVVGLCDLYEDLCKKAKEIVLKNGKGRHGAVKLYHGDENAYKTMLLETKPDLVYVITPWKLHAPMAIDAMNSGAHTCMEVPACLTIEEAWQLIDTAERTQKHCMMLENVNYGREELLFLNMCRQGIFGELLHAEAGYIHELRAQMHSKRGTGSWRTYEYANRNGNLYPTHGLGPVAQYMNLGRGDDHFGRITSFSTPARGRALYAGENFPAEHKWNNIEFKGGDLSTSIIKTHLGRTIMVQWDETSPRPYTRLNLIQGTRGTGAGYPTRIALDYKKGELPDAVFNALAGKGEDHTDYHEWAEDEKLQSVYEAWDHPLYRRMSAVANKVGGHGGMDFIMNSRVIEAIRLGQPLDQNVYEGVYWSAVAPLSEASVAADGAPQDFPDFTRGSWKNTKPLAIVS</sequence>
<dbReference type="Gene3D" id="3.40.50.720">
    <property type="entry name" value="NAD(P)-binding Rossmann-like Domain"/>
    <property type="match status" value="1"/>
</dbReference>
<dbReference type="Pfam" id="PF21252">
    <property type="entry name" value="Glyco_hydro_109_C"/>
    <property type="match status" value="1"/>
</dbReference>
<comment type="cofactor">
    <cofactor evidence="1">
        <name>NAD(+)</name>
        <dbReference type="ChEBI" id="CHEBI:57540"/>
    </cofactor>
</comment>
<dbReference type="Pfam" id="PF01408">
    <property type="entry name" value="GFO_IDH_MocA"/>
    <property type="match status" value="1"/>
</dbReference>
<evidence type="ECO:0000259" key="6">
    <source>
        <dbReference type="Pfam" id="PF01408"/>
    </source>
</evidence>
<dbReference type="Proteomes" id="UP001597375">
    <property type="component" value="Unassembled WGS sequence"/>
</dbReference>
<dbReference type="EMBL" id="JBHUIT010000002">
    <property type="protein sequence ID" value="MFD2255366.1"/>
    <property type="molecule type" value="Genomic_DNA"/>
</dbReference>
<organism evidence="8 9">
    <name type="scientific">Luteolibacter algae</name>
    <dbReference type="NCBI Taxonomy" id="454151"/>
    <lineage>
        <taxon>Bacteria</taxon>
        <taxon>Pseudomonadati</taxon>
        <taxon>Verrucomicrobiota</taxon>
        <taxon>Verrucomicrobiia</taxon>
        <taxon>Verrucomicrobiales</taxon>
        <taxon>Verrucomicrobiaceae</taxon>
        <taxon>Luteolibacter</taxon>
    </lineage>
</organism>